<evidence type="ECO:0000313" key="3">
    <source>
        <dbReference type="Proteomes" id="UP000613030"/>
    </source>
</evidence>
<reference evidence="2 3" key="1">
    <citation type="submission" date="2021-01" db="EMBL/GenBank/DDBJ databases">
        <title>Chryseolinea sp. Jin1 Genome sequencing and assembly.</title>
        <authorList>
            <person name="Kim I."/>
        </authorList>
    </citation>
    <scope>NUCLEOTIDE SEQUENCE [LARGE SCALE GENOMIC DNA]</scope>
    <source>
        <strain evidence="2 3">Jin1</strain>
    </source>
</reference>
<keyword evidence="2" id="KW-0808">Transferase</keyword>
<gene>
    <name evidence="2" type="ORF">JI741_31895</name>
</gene>
<dbReference type="Gene3D" id="3.30.565.10">
    <property type="entry name" value="Histidine kinase-like ATPase, C-terminal domain"/>
    <property type="match status" value="1"/>
</dbReference>
<keyword evidence="2" id="KW-0418">Kinase</keyword>
<dbReference type="EMBL" id="JAERRB010000020">
    <property type="protein sequence ID" value="MBL0745881.1"/>
    <property type="molecule type" value="Genomic_DNA"/>
</dbReference>
<dbReference type="PANTHER" id="PTHR34220">
    <property type="entry name" value="SENSOR HISTIDINE KINASE YPDA"/>
    <property type="match status" value="1"/>
</dbReference>
<dbReference type="GO" id="GO:0016301">
    <property type="term" value="F:kinase activity"/>
    <property type="evidence" value="ECO:0007669"/>
    <property type="project" value="UniProtKB-KW"/>
</dbReference>
<accession>A0ABS1L5T2</accession>
<dbReference type="InterPro" id="IPR036890">
    <property type="entry name" value="HATPase_C_sf"/>
</dbReference>
<organism evidence="2 3">
    <name type="scientific">Chryseolinea lacunae</name>
    <dbReference type="NCBI Taxonomy" id="2801331"/>
    <lineage>
        <taxon>Bacteria</taxon>
        <taxon>Pseudomonadati</taxon>
        <taxon>Bacteroidota</taxon>
        <taxon>Cytophagia</taxon>
        <taxon>Cytophagales</taxon>
        <taxon>Fulvivirgaceae</taxon>
        <taxon>Chryseolinea</taxon>
    </lineage>
</organism>
<keyword evidence="3" id="KW-1185">Reference proteome</keyword>
<protein>
    <submittedName>
        <fullName evidence="2">Histidine kinase</fullName>
    </submittedName>
</protein>
<dbReference type="RefSeq" id="WP_202016563.1">
    <property type="nucleotide sequence ID" value="NZ_JAERRB010000020.1"/>
</dbReference>
<evidence type="ECO:0000313" key="2">
    <source>
        <dbReference type="EMBL" id="MBL0745881.1"/>
    </source>
</evidence>
<dbReference type="InterPro" id="IPR010559">
    <property type="entry name" value="Sig_transdc_His_kin_internal"/>
</dbReference>
<dbReference type="Proteomes" id="UP000613030">
    <property type="component" value="Unassembled WGS sequence"/>
</dbReference>
<dbReference type="Pfam" id="PF06580">
    <property type="entry name" value="His_kinase"/>
    <property type="match status" value="1"/>
</dbReference>
<name>A0ABS1L5T2_9BACT</name>
<evidence type="ECO:0000259" key="1">
    <source>
        <dbReference type="Pfam" id="PF06580"/>
    </source>
</evidence>
<dbReference type="PANTHER" id="PTHR34220:SF7">
    <property type="entry name" value="SENSOR HISTIDINE KINASE YPDA"/>
    <property type="match status" value="1"/>
</dbReference>
<proteinExistence type="predicted"/>
<dbReference type="InterPro" id="IPR050640">
    <property type="entry name" value="Bact_2-comp_sensor_kinase"/>
</dbReference>
<sequence length="161" mass="18592">MPEPYLFLKKVKEYIGEVSNVYRYLLQYKENDMVAVEDELKFTESYLYILSERFESGLQVEISIGERTRKTSLPPLALQTLVENAVKHNIVSPARPLYLEITDNDEFIVVRNNLQLKHSLPNDSSQSGLKNIHERYGLLANKEIVIEKTATHFIVKLPVLV</sequence>
<feature type="domain" description="Signal transduction histidine kinase internal region" evidence="1">
    <location>
        <begin position="9"/>
        <end position="56"/>
    </location>
</feature>
<comment type="caution">
    <text evidence="2">The sequence shown here is derived from an EMBL/GenBank/DDBJ whole genome shotgun (WGS) entry which is preliminary data.</text>
</comment>